<dbReference type="Pfam" id="PF16585">
    <property type="entry name" value="Lipocalin_8"/>
    <property type="match status" value="1"/>
</dbReference>
<dbReference type="Gene3D" id="2.40.128.280">
    <property type="match status" value="1"/>
</dbReference>
<evidence type="ECO:0000313" key="3">
    <source>
        <dbReference type="Proteomes" id="UP000016648"/>
    </source>
</evidence>
<dbReference type="InterPro" id="IPR024311">
    <property type="entry name" value="Lipocalin-like"/>
</dbReference>
<evidence type="ECO:0000259" key="1">
    <source>
        <dbReference type="Pfam" id="PF16585"/>
    </source>
</evidence>
<dbReference type="PATRIC" id="fig|1115809.3.peg.1655"/>
<name>U2P5B9_9BACT</name>
<evidence type="ECO:0000313" key="2">
    <source>
        <dbReference type="EMBL" id="ERK38914.1"/>
    </source>
</evidence>
<feature type="domain" description="Lipocalin-like" evidence="1">
    <location>
        <begin position="18"/>
        <end position="143"/>
    </location>
</feature>
<gene>
    <name evidence="2" type="ORF">HMPREF9135_0653</name>
</gene>
<accession>U2P5B9</accession>
<proteinExistence type="predicted"/>
<organism evidence="2 3">
    <name type="scientific">Segatella baroniae F0067</name>
    <dbReference type="NCBI Taxonomy" id="1115809"/>
    <lineage>
        <taxon>Bacteria</taxon>
        <taxon>Pseudomonadati</taxon>
        <taxon>Bacteroidota</taxon>
        <taxon>Bacteroidia</taxon>
        <taxon>Bacteroidales</taxon>
        <taxon>Prevotellaceae</taxon>
        <taxon>Segatella</taxon>
    </lineage>
</organism>
<keyword evidence="3" id="KW-1185">Reference proteome</keyword>
<dbReference type="EMBL" id="AWEY01000032">
    <property type="protein sequence ID" value="ERK38914.1"/>
    <property type="molecule type" value="Genomic_DNA"/>
</dbReference>
<comment type="caution">
    <text evidence="2">The sequence shown here is derived from an EMBL/GenBank/DDBJ whole genome shotgun (WGS) entry which is preliminary data.</text>
</comment>
<dbReference type="PROSITE" id="PS51257">
    <property type="entry name" value="PROKAR_LIPOPROTEIN"/>
    <property type="match status" value="1"/>
</dbReference>
<keyword evidence="2" id="KW-0449">Lipoprotein</keyword>
<dbReference type="Proteomes" id="UP000016648">
    <property type="component" value="Unassembled WGS sequence"/>
</dbReference>
<protein>
    <submittedName>
        <fullName evidence="2">Putative lipoprotein</fullName>
    </submittedName>
</protein>
<dbReference type="RefSeq" id="WP_021590049.1">
    <property type="nucleotide sequence ID" value="NZ_AWEY01000032.1"/>
</dbReference>
<sequence length="144" mass="15933">MKGLLTHIVGTFLLLSTLASCNLEHEDNGDLDGYWHVVRIDTLATGGSCYKSNERMYWAVQGRLLNLTGGNLSVFLYFRHEGDGLSVYSPALDDRLQGDPVLTDEKALEDYGIAGLGETFTIEHLSKKKLTLKGGLFRVALKKQ</sequence>
<dbReference type="AlphaFoldDB" id="U2P5B9"/>
<reference evidence="2 3" key="1">
    <citation type="submission" date="2013-08" db="EMBL/GenBank/DDBJ databases">
        <authorList>
            <person name="Durkin A.S."/>
            <person name="Haft D.R."/>
            <person name="McCorrison J."/>
            <person name="Torralba M."/>
            <person name="Gillis M."/>
            <person name="Haft D.H."/>
            <person name="Methe B."/>
            <person name="Sutton G."/>
            <person name="Nelson K.E."/>
        </authorList>
    </citation>
    <scope>NUCLEOTIDE SEQUENCE [LARGE SCALE GENOMIC DNA]</scope>
    <source>
        <strain evidence="2 3">F0067</strain>
    </source>
</reference>